<feature type="compositionally biased region" description="Basic and acidic residues" evidence="1">
    <location>
        <begin position="352"/>
        <end position="362"/>
    </location>
</feature>
<dbReference type="KEGG" id="dpi:BN4_12244"/>
<dbReference type="Proteomes" id="UP000011724">
    <property type="component" value="Chromosome"/>
</dbReference>
<dbReference type="OrthoDB" id="9797030at2"/>
<dbReference type="SUPFAM" id="SSF81901">
    <property type="entry name" value="HCP-like"/>
    <property type="match status" value="1"/>
</dbReference>
<sequence>MFWLGIAWGMVIVLAFCSLNHYRRNPGYGSWRKAGLVISSLFFIANIGLLFCAPYVINDMGLPFSKLMPLFIGTFTGGGVSYLVAKFIYKSVDLSEEKKTPETLTCLNCNEDVIPTKNKTNYCLHNLLALSTSLIWGIIWFFAVAKNQMTWKCPSCGHINQTNNEVEKKPTNETIKPDESPIQGLAAFKAGDYYLAFEKLQSCDTSNDPEVCFVLSELYQMDGYEWYNEKRALEFMRSSAERGQTEAIFNLGKLYLSGNGLDQNDQIGWRWLSRAALQGHTESQLWIANSYAKGWITKRNPRMAYTLALVASKKQHSEEASKLLESLERELKPEEVNQAKQKANEWQPKPPQDYRDREAQYA</sequence>
<keyword evidence="2" id="KW-0812">Transmembrane</keyword>
<keyword evidence="2" id="KW-1133">Transmembrane helix</keyword>
<keyword evidence="2" id="KW-0472">Membrane</keyword>
<dbReference type="PATRIC" id="fig|879567.3.peg.2388"/>
<dbReference type="HOGENOM" id="CLU_764459_0_0_7"/>
<evidence type="ECO:0000256" key="1">
    <source>
        <dbReference type="SAM" id="MobiDB-lite"/>
    </source>
</evidence>
<feature type="transmembrane region" description="Helical" evidence="2">
    <location>
        <begin position="69"/>
        <end position="89"/>
    </location>
</feature>
<dbReference type="SMART" id="SM00671">
    <property type="entry name" value="SEL1"/>
    <property type="match status" value="3"/>
</dbReference>
<protein>
    <recommendedName>
        <fullName evidence="5">Sel1 domain protein repeat-containing protein</fullName>
    </recommendedName>
</protein>
<feature type="transmembrane region" description="Helical" evidence="2">
    <location>
        <begin position="34"/>
        <end position="57"/>
    </location>
</feature>
<proteinExistence type="predicted"/>
<reference evidence="4" key="2">
    <citation type="journal article" date="2013" name="Stand. Genomic Sci.">
        <title>Complete genome sequence of Desulfocapsa sulfexigens, a marine deltaproteobacterium specialized in disproportionating inorganic sulfur compounds.</title>
        <authorList>
            <person name="Finster K.W."/>
            <person name="Kjeldsen K.U."/>
            <person name="Kube M."/>
            <person name="Reinhardt R."/>
            <person name="Mussmann M."/>
            <person name="Amann R."/>
            <person name="Schreiber L."/>
        </authorList>
    </citation>
    <scope>NUCLEOTIDE SEQUENCE [LARGE SCALE GENOMIC DNA]</scope>
    <source>
        <strain evidence="4">DSM 10523 / SB164P1</strain>
    </source>
</reference>
<dbReference type="AlphaFoldDB" id="M1WRD6"/>
<evidence type="ECO:0008006" key="5">
    <source>
        <dbReference type="Google" id="ProtNLM"/>
    </source>
</evidence>
<dbReference type="eggNOG" id="COG0790">
    <property type="taxonomic scope" value="Bacteria"/>
</dbReference>
<dbReference type="Pfam" id="PF08238">
    <property type="entry name" value="Sel1"/>
    <property type="match status" value="3"/>
</dbReference>
<dbReference type="PANTHER" id="PTHR11102:SF160">
    <property type="entry name" value="ERAD-ASSOCIATED E3 UBIQUITIN-PROTEIN LIGASE COMPONENT HRD3"/>
    <property type="match status" value="1"/>
</dbReference>
<evidence type="ECO:0000313" key="4">
    <source>
        <dbReference type="Proteomes" id="UP000011724"/>
    </source>
</evidence>
<evidence type="ECO:0000256" key="2">
    <source>
        <dbReference type="SAM" id="Phobius"/>
    </source>
</evidence>
<evidence type="ECO:0000313" key="3">
    <source>
        <dbReference type="EMBL" id="CCH49479.1"/>
    </source>
</evidence>
<keyword evidence="4" id="KW-1185">Reference proteome</keyword>
<dbReference type="RefSeq" id="WP_015415522.1">
    <property type="nucleotide sequence ID" value="NC_020409.1"/>
</dbReference>
<name>M1WRD6_PSEP2</name>
<gene>
    <name evidence="3" type="ordered locus">BN4_12244</name>
</gene>
<dbReference type="InterPro" id="IPR006597">
    <property type="entry name" value="Sel1-like"/>
</dbReference>
<reference evidence="3 4" key="1">
    <citation type="journal article" date="2013" name="PLoS ONE">
        <title>The first genomic and proteomic characterization of a deep-sea sulfate reducer: insights into the piezophilic lifestyle of Desulfovibrio piezophilus.</title>
        <authorList>
            <person name="Pradel N."/>
            <person name="Ji B."/>
            <person name="Gimenez G."/>
            <person name="Talla E."/>
            <person name="Lenoble P."/>
            <person name="Garel M."/>
            <person name="Tamburini C."/>
            <person name="Fourquet P."/>
            <person name="Lebrun R."/>
            <person name="Bertin P."/>
            <person name="Denis Y."/>
            <person name="Pophillat M."/>
            <person name="Barbe V."/>
            <person name="Ollivier B."/>
            <person name="Dolla A."/>
        </authorList>
    </citation>
    <scope>NUCLEOTIDE SEQUENCE [LARGE SCALE GENOMIC DNA]</scope>
    <source>
        <strain evidence="4">DSM 10523 / SB164P1</strain>
    </source>
</reference>
<feature type="transmembrane region" description="Helical" evidence="2">
    <location>
        <begin position="127"/>
        <end position="145"/>
    </location>
</feature>
<dbReference type="InterPro" id="IPR050767">
    <property type="entry name" value="Sel1_AlgK"/>
</dbReference>
<organism evidence="3 4">
    <name type="scientific">Pseudodesulfovibrio piezophilus (strain DSM 21447 / JCM 15486 / C1TLV30)</name>
    <name type="common">Desulfovibrio piezophilus</name>
    <dbReference type="NCBI Taxonomy" id="1322246"/>
    <lineage>
        <taxon>Bacteria</taxon>
        <taxon>Pseudomonadati</taxon>
        <taxon>Thermodesulfobacteriota</taxon>
        <taxon>Desulfovibrionia</taxon>
        <taxon>Desulfovibrionales</taxon>
        <taxon>Desulfovibrionaceae</taxon>
    </lineage>
</organism>
<feature type="transmembrane region" description="Helical" evidence="2">
    <location>
        <begin position="6"/>
        <end position="22"/>
    </location>
</feature>
<accession>M1WRD6</accession>
<dbReference type="Gene3D" id="1.25.40.10">
    <property type="entry name" value="Tetratricopeptide repeat domain"/>
    <property type="match status" value="1"/>
</dbReference>
<dbReference type="EMBL" id="FO203427">
    <property type="protein sequence ID" value="CCH49479.1"/>
    <property type="molecule type" value="Genomic_DNA"/>
</dbReference>
<feature type="compositionally biased region" description="Basic and acidic residues" evidence="1">
    <location>
        <begin position="321"/>
        <end position="337"/>
    </location>
</feature>
<dbReference type="STRING" id="1322246.BN4_12244"/>
<feature type="region of interest" description="Disordered" evidence="1">
    <location>
        <begin position="321"/>
        <end position="362"/>
    </location>
</feature>
<dbReference type="BioCyc" id="DPIE1322246:BN4_RS17235-MONOMER"/>
<dbReference type="InterPro" id="IPR011990">
    <property type="entry name" value="TPR-like_helical_dom_sf"/>
</dbReference>
<dbReference type="PANTHER" id="PTHR11102">
    <property type="entry name" value="SEL-1-LIKE PROTEIN"/>
    <property type="match status" value="1"/>
</dbReference>